<evidence type="ECO:0000313" key="2">
    <source>
        <dbReference type="Proteomes" id="UP000073601"/>
    </source>
</evidence>
<dbReference type="EMBL" id="FIZY01000009">
    <property type="protein sequence ID" value="CZF80332.1"/>
    <property type="molecule type" value="Genomic_DNA"/>
</dbReference>
<name>A0A128F0I7_9GAMM</name>
<dbReference type="Proteomes" id="UP000073601">
    <property type="component" value="Unassembled WGS sequence"/>
</dbReference>
<proteinExistence type="predicted"/>
<dbReference type="PANTHER" id="PTHR32432">
    <property type="entry name" value="CELL DIVISION PROTEIN FTSA-RELATED"/>
    <property type="match status" value="1"/>
</dbReference>
<keyword evidence="2" id="KW-1185">Reference proteome</keyword>
<protein>
    <submittedName>
        <fullName evidence="1">Competence protein A</fullName>
    </submittedName>
</protein>
<organism evidence="1 2">
    <name type="scientific">Grimontia marina</name>
    <dbReference type="NCBI Taxonomy" id="646534"/>
    <lineage>
        <taxon>Bacteria</taxon>
        <taxon>Pseudomonadati</taxon>
        <taxon>Pseudomonadota</taxon>
        <taxon>Gammaproteobacteria</taxon>
        <taxon>Vibrionales</taxon>
        <taxon>Vibrionaceae</taxon>
        <taxon>Grimontia</taxon>
    </lineage>
</organism>
<dbReference type="InterPro" id="IPR050696">
    <property type="entry name" value="FtsA/MreB"/>
</dbReference>
<dbReference type="Pfam" id="PF11104">
    <property type="entry name" value="PilM_2"/>
    <property type="match status" value="1"/>
</dbReference>
<reference evidence="2" key="1">
    <citation type="submission" date="2016-02" db="EMBL/GenBank/DDBJ databases">
        <authorList>
            <person name="Rodrigo-Torres Lidia"/>
            <person name="Arahal R.David."/>
        </authorList>
    </citation>
    <scope>NUCLEOTIDE SEQUENCE [LARGE SCALE GENOMIC DNA]</scope>
    <source>
        <strain evidence="2">CECT 8713</strain>
    </source>
</reference>
<evidence type="ECO:0000313" key="1">
    <source>
        <dbReference type="EMBL" id="CZF80332.1"/>
    </source>
</evidence>
<dbReference type="RefSeq" id="WP_198159467.1">
    <property type="nucleotide sequence ID" value="NZ_CAWRCI010000009.1"/>
</dbReference>
<accession>A0A128F0I7</accession>
<gene>
    <name evidence="1" type="ORF">GMA8713_01328</name>
</gene>
<sequence>MFAGKTAMGIDIGTHSIRAAMIQKRGKALRLQALVVAPRQSSSSLDDSLKLVKTQLRKACGMPWNWPQEQIMGVPQSSVAMKRFPTALDIPEQEQYVQVGLQLSESLGLPMDELLYDFRPLPENDGVEVYACRKPMLKEKLSGLKVAGFSLSVIELQTHALMRLYKQHMTSRPDAGASLMADVGTERLQICLGDAKDGRFYRELPVTFEQSDLSTEDLRAYHTQQLAETIQRQYQLASTQLQGTQVSTVWLSGDGAKNIDIFKLESTLGWRVRALNPLQGLSYSPKLVDSLNESAGAWSTSIGLALRGVMDEY</sequence>
<dbReference type="PANTHER" id="PTHR32432:SF3">
    <property type="entry name" value="ETHANOLAMINE UTILIZATION PROTEIN EUTJ"/>
    <property type="match status" value="1"/>
</dbReference>
<dbReference type="InterPro" id="IPR005883">
    <property type="entry name" value="PilM"/>
</dbReference>
<dbReference type="AlphaFoldDB" id="A0A128F0I7"/>